<evidence type="ECO:0000313" key="1">
    <source>
        <dbReference type="EMBL" id="DAF54787.1"/>
    </source>
</evidence>
<name>A0A8S5SVJ4_9CAUD</name>
<protein>
    <submittedName>
        <fullName evidence="1">Uncharacterized protein</fullName>
    </submittedName>
</protein>
<proteinExistence type="predicted"/>
<organism evidence="1">
    <name type="scientific">Siphoviridae sp. ctqPo10</name>
    <dbReference type="NCBI Taxonomy" id="2827948"/>
    <lineage>
        <taxon>Viruses</taxon>
        <taxon>Duplodnaviria</taxon>
        <taxon>Heunggongvirae</taxon>
        <taxon>Uroviricota</taxon>
        <taxon>Caudoviricetes</taxon>
    </lineage>
</organism>
<reference evidence="1" key="1">
    <citation type="journal article" date="2021" name="Proc. Natl. Acad. Sci. U.S.A.">
        <title>A Catalog of Tens of Thousands of Viruses from Human Metagenomes Reveals Hidden Associations with Chronic Diseases.</title>
        <authorList>
            <person name="Tisza M.J."/>
            <person name="Buck C.B."/>
        </authorList>
    </citation>
    <scope>NUCLEOTIDE SEQUENCE</scope>
    <source>
        <strain evidence="1">CtqPo10</strain>
    </source>
</reference>
<dbReference type="EMBL" id="BK032682">
    <property type="protein sequence ID" value="DAF54787.1"/>
    <property type="molecule type" value="Genomic_DNA"/>
</dbReference>
<sequence length="81" mass="9707">MIKIVFMKRGIGLIENKDWKCLRKGDRVRKYKNRHDRTTEYIDGTVIKGIRYYSDGFVYVQWDGQQIIDMSVNSYDLVKLQ</sequence>
<accession>A0A8S5SVJ4</accession>